<evidence type="ECO:0008006" key="3">
    <source>
        <dbReference type="Google" id="ProtNLM"/>
    </source>
</evidence>
<protein>
    <recommendedName>
        <fullName evidence="3">C2H2-type domain-containing protein</fullName>
    </recommendedName>
</protein>
<reference evidence="1 2" key="1">
    <citation type="submission" date="2023-03" db="EMBL/GenBank/DDBJ databases">
        <title>Genome insight into feeding habits of ladybird beetles.</title>
        <authorList>
            <person name="Li H.-S."/>
            <person name="Huang Y.-H."/>
            <person name="Pang H."/>
        </authorList>
    </citation>
    <scope>NUCLEOTIDE SEQUENCE [LARGE SCALE GENOMIC DNA]</scope>
    <source>
        <strain evidence="1">SYSU_2023b</strain>
        <tissue evidence="1">Whole body</tissue>
    </source>
</reference>
<sequence>MHQSHEHSSEIKKEKDDNKIFPHPEIFRIKHQKEVKMASCSSQAVSKKPLKCPHLKCGKFVSVFDIAAHFKYEHREVPHILTHFDARNALEFAPKSIKNGMAHAMILLHISVGANMISSPSKSTSISEKDKPQDLHASLIVLGTKLAENELYDKTQAIKATHQKRTKFSELKDTDKWIFWMGSNVLTNFSYTIAISSLNNEFRLKYFGPVMHIEETPVKICQIGRCLTLNRYQLEGLSDNFKNNVNLDVVVYSED</sequence>
<dbReference type="Proteomes" id="UP001431783">
    <property type="component" value="Unassembled WGS sequence"/>
</dbReference>
<evidence type="ECO:0000313" key="1">
    <source>
        <dbReference type="EMBL" id="KAK9869674.1"/>
    </source>
</evidence>
<dbReference type="AlphaFoldDB" id="A0AAW1TID3"/>
<organism evidence="1 2">
    <name type="scientific">Henosepilachna vigintioctopunctata</name>
    <dbReference type="NCBI Taxonomy" id="420089"/>
    <lineage>
        <taxon>Eukaryota</taxon>
        <taxon>Metazoa</taxon>
        <taxon>Ecdysozoa</taxon>
        <taxon>Arthropoda</taxon>
        <taxon>Hexapoda</taxon>
        <taxon>Insecta</taxon>
        <taxon>Pterygota</taxon>
        <taxon>Neoptera</taxon>
        <taxon>Endopterygota</taxon>
        <taxon>Coleoptera</taxon>
        <taxon>Polyphaga</taxon>
        <taxon>Cucujiformia</taxon>
        <taxon>Coccinelloidea</taxon>
        <taxon>Coccinellidae</taxon>
        <taxon>Epilachninae</taxon>
        <taxon>Epilachnini</taxon>
        <taxon>Henosepilachna</taxon>
    </lineage>
</organism>
<dbReference type="EMBL" id="JARQZJ010000001">
    <property type="protein sequence ID" value="KAK9869674.1"/>
    <property type="molecule type" value="Genomic_DNA"/>
</dbReference>
<gene>
    <name evidence="1" type="ORF">WA026_003423</name>
</gene>
<proteinExistence type="predicted"/>
<comment type="caution">
    <text evidence="1">The sequence shown here is derived from an EMBL/GenBank/DDBJ whole genome shotgun (WGS) entry which is preliminary data.</text>
</comment>
<name>A0AAW1TID3_9CUCU</name>
<keyword evidence="2" id="KW-1185">Reference proteome</keyword>
<evidence type="ECO:0000313" key="2">
    <source>
        <dbReference type="Proteomes" id="UP001431783"/>
    </source>
</evidence>
<accession>A0AAW1TID3</accession>